<dbReference type="AlphaFoldDB" id="A0A4Y7SEA9"/>
<reference evidence="2 3" key="1">
    <citation type="journal article" date="2019" name="Nat. Ecol. Evol.">
        <title>Megaphylogeny resolves global patterns of mushroom evolution.</title>
        <authorList>
            <person name="Varga T."/>
            <person name="Krizsan K."/>
            <person name="Foldi C."/>
            <person name="Dima B."/>
            <person name="Sanchez-Garcia M."/>
            <person name="Sanchez-Ramirez S."/>
            <person name="Szollosi G.J."/>
            <person name="Szarkandi J.G."/>
            <person name="Papp V."/>
            <person name="Albert L."/>
            <person name="Andreopoulos W."/>
            <person name="Angelini C."/>
            <person name="Antonin V."/>
            <person name="Barry K.W."/>
            <person name="Bougher N.L."/>
            <person name="Buchanan P."/>
            <person name="Buyck B."/>
            <person name="Bense V."/>
            <person name="Catcheside P."/>
            <person name="Chovatia M."/>
            <person name="Cooper J."/>
            <person name="Damon W."/>
            <person name="Desjardin D."/>
            <person name="Finy P."/>
            <person name="Geml J."/>
            <person name="Haridas S."/>
            <person name="Hughes K."/>
            <person name="Justo A."/>
            <person name="Karasinski D."/>
            <person name="Kautmanova I."/>
            <person name="Kiss B."/>
            <person name="Kocsube S."/>
            <person name="Kotiranta H."/>
            <person name="LaButti K.M."/>
            <person name="Lechner B.E."/>
            <person name="Liimatainen K."/>
            <person name="Lipzen A."/>
            <person name="Lukacs Z."/>
            <person name="Mihaltcheva S."/>
            <person name="Morgado L.N."/>
            <person name="Niskanen T."/>
            <person name="Noordeloos M.E."/>
            <person name="Ohm R.A."/>
            <person name="Ortiz-Santana B."/>
            <person name="Ovrebo C."/>
            <person name="Racz N."/>
            <person name="Riley R."/>
            <person name="Savchenko A."/>
            <person name="Shiryaev A."/>
            <person name="Soop K."/>
            <person name="Spirin V."/>
            <person name="Szebenyi C."/>
            <person name="Tomsovsky M."/>
            <person name="Tulloss R.E."/>
            <person name="Uehling J."/>
            <person name="Grigoriev I.V."/>
            <person name="Vagvolgyi C."/>
            <person name="Papp T."/>
            <person name="Martin F.M."/>
            <person name="Miettinen O."/>
            <person name="Hibbett D.S."/>
            <person name="Nagy L.G."/>
        </authorList>
    </citation>
    <scope>NUCLEOTIDE SEQUENCE [LARGE SCALE GENOMIC DNA]</scope>
    <source>
        <strain evidence="2 3">FP101781</strain>
    </source>
</reference>
<dbReference type="Proteomes" id="UP000298030">
    <property type="component" value="Unassembled WGS sequence"/>
</dbReference>
<evidence type="ECO:0000313" key="3">
    <source>
        <dbReference type="Proteomes" id="UP000298030"/>
    </source>
</evidence>
<gene>
    <name evidence="2" type="ORF">FA13DRAFT_1780087</name>
</gene>
<sequence length="211" mass="24115">MTSPLASSMGRLSSERNMGGGGGKFLWYALLESAGTPSEIRGDPYGSPDPSQLPRKSRWDAQWNLIGSPSEVHWVSQLISPPVPPRNPVDSQRNSQGGRRIYQEGTARQLDITRMRMTTGARLNDDDVANWRGNWTAAWKRGDRRPQEHIQRKRKGPINICMRDPVQMAKCGARRWDVMARKGDRVLDKTKKKWKRDNTMQYGWRRESLVA</sequence>
<organism evidence="2 3">
    <name type="scientific">Coprinellus micaceus</name>
    <name type="common">Glistening ink-cap mushroom</name>
    <name type="synonym">Coprinus micaceus</name>
    <dbReference type="NCBI Taxonomy" id="71717"/>
    <lineage>
        <taxon>Eukaryota</taxon>
        <taxon>Fungi</taxon>
        <taxon>Dikarya</taxon>
        <taxon>Basidiomycota</taxon>
        <taxon>Agaricomycotina</taxon>
        <taxon>Agaricomycetes</taxon>
        <taxon>Agaricomycetidae</taxon>
        <taxon>Agaricales</taxon>
        <taxon>Agaricineae</taxon>
        <taxon>Psathyrellaceae</taxon>
        <taxon>Coprinellus</taxon>
    </lineage>
</organism>
<feature type="region of interest" description="Disordered" evidence="1">
    <location>
        <begin position="80"/>
        <end position="100"/>
    </location>
</feature>
<feature type="region of interest" description="Disordered" evidence="1">
    <location>
        <begin position="1"/>
        <end position="20"/>
    </location>
</feature>
<evidence type="ECO:0000313" key="2">
    <source>
        <dbReference type="EMBL" id="TEB20136.1"/>
    </source>
</evidence>
<proteinExistence type="predicted"/>
<evidence type="ECO:0000256" key="1">
    <source>
        <dbReference type="SAM" id="MobiDB-lite"/>
    </source>
</evidence>
<protein>
    <submittedName>
        <fullName evidence="2">Uncharacterized protein</fullName>
    </submittedName>
</protein>
<accession>A0A4Y7SEA9</accession>
<name>A0A4Y7SEA9_COPMI</name>
<dbReference type="EMBL" id="QPFP01000154">
    <property type="protein sequence ID" value="TEB20136.1"/>
    <property type="molecule type" value="Genomic_DNA"/>
</dbReference>
<keyword evidence="3" id="KW-1185">Reference proteome</keyword>
<comment type="caution">
    <text evidence="2">The sequence shown here is derived from an EMBL/GenBank/DDBJ whole genome shotgun (WGS) entry which is preliminary data.</text>
</comment>